<reference evidence="1" key="1">
    <citation type="journal article" date="2021" name="Proc. Natl. Acad. Sci. U.S.A.">
        <title>A Catalog of Tens of Thousands of Viruses from Human Metagenomes Reveals Hidden Associations with Chronic Diseases.</title>
        <authorList>
            <person name="Tisza M.J."/>
            <person name="Buck C.B."/>
        </authorList>
    </citation>
    <scope>NUCLEOTIDE SEQUENCE</scope>
    <source>
        <strain evidence="1">Ctjdk2</strain>
    </source>
</reference>
<proteinExistence type="predicted"/>
<sequence>MRCGRSFRSIVHLPFGQSLCALSRGFACPRRASSACPAHRLVWKVR</sequence>
<evidence type="ECO:0000313" key="1">
    <source>
        <dbReference type="EMBL" id="DAF95135.1"/>
    </source>
</evidence>
<name>A0A8S5UKX6_9CAUD</name>
<dbReference type="EMBL" id="BK016103">
    <property type="protein sequence ID" value="DAF95135.1"/>
    <property type="molecule type" value="Genomic_DNA"/>
</dbReference>
<organism evidence="1">
    <name type="scientific">Siphoviridae sp. ctjdk2</name>
    <dbReference type="NCBI Taxonomy" id="2825635"/>
    <lineage>
        <taxon>Viruses</taxon>
        <taxon>Duplodnaviria</taxon>
        <taxon>Heunggongvirae</taxon>
        <taxon>Uroviricota</taxon>
        <taxon>Caudoviricetes</taxon>
    </lineage>
</organism>
<protein>
    <submittedName>
        <fullName evidence="1">Uncharacterized protein</fullName>
    </submittedName>
</protein>
<accession>A0A8S5UKX6</accession>